<dbReference type="EMBL" id="JAGVRH010000022">
    <property type="protein sequence ID" value="MBS2126627.1"/>
    <property type="molecule type" value="Genomic_DNA"/>
</dbReference>
<evidence type="ECO:0000313" key="1">
    <source>
        <dbReference type="EMBL" id="MBS2126627.1"/>
    </source>
</evidence>
<name>A0ABS5K3Z7_9MOLU</name>
<comment type="caution">
    <text evidence="1">The sequence shown here is derived from an EMBL/GenBank/DDBJ whole genome shotgun (WGS) entry which is preliminary data.</text>
</comment>
<dbReference type="RefSeq" id="WP_212332214.1">
    <property type="nucleotide sequence ID" value="NZ_JAGVRH010000022.1"/>
</dbReference>
<dbReference type="Proteomes" id="UP000811481">
    <property type="component" value="Unassembled WGS sequence"/>
</dbReference>
<evidence type="ECO:0000313" key="2">
    <source>
        <dbReference type="Proteomes" id="UP000811481"/>
    </source>
</evidence>
<proteinExistence type="predicted"/>
<protein>
    <submittedName>
        <fullName evidence="1">Uncharacterized protein</fullName>
    </submittedName>
</protein>
<keyword evidence="2" id="KW-1185">Reference proteome</keyword>
<reference evidence="1" key="1">
    <citation type="submission" date="2021-04" db="EMBL/GenBank/DDBJ databases">
        <title>Draft genome sequence of StrPh-CL8, a phytoplasma strain causing strawberry phyllody in Chile.</title>
        <authorList>
            <person name="Cui W."/>
            <person name="Zamorano A."/>
            <person name="Fiore N."/>
        </authorList>
    </citation>
    <scope>NUCLEOTIDE SEQUENCE [LARGE SCALE GENOMIC DNA]</scope>
    <source>
        <strain evidence="1">StrPh-Cl</strain>
    </source>
</reference>
<organism evidence="1 2">
    <name type="scientific">'Fragaria x ananassa' phyllody phytoplasma</name>
    <dbReference type="NCBI Taxonomy" id="2358428"/>
    <lineage>
        <taxon>Bacteria</taxon>
        <taxon>Bacillati</taxon>
        <taxon>Mycoplasmatota</taxon>
        <taxon>Mollicutes</taxon>
        <taxon>Acholeplasmatales</taxon>
        <taxon>Acholeplasmataceae</taxon>
        <taxon>Candidatus Phytoplasma</taxon>
        <taxon>16SrXIII (Mexican periwinkle virescence group)</taxon>
    </lineage>
</organism>
<gene>
    <name evidence="1" type="ORF">J8J04_02955</name>
</gene>
<accession>A0ABS5K3Z7</accession>
<sequence>MPQETLNDVKIDAIYFDDDIRIMSESPKKQLLRQHIENIQEIAQLPDTVEDLLKLSNGAKNIYLFTFNTQKRPIHINLPDNINPYEAIRDWKRSNNLYAYEGECNKQTQNGNNPITITEPAYKEIKIPYTLNLIENTFETEDKIYRITCQDAQPKSDILNTYQKDYVKWLEQCYIQYGCTVLFFFIRQLLFLKLFFKT</sequence>